<comment type="caution">
    <text evidence="5">The sequence shown here is derived from an EMBL/GenBank/DDBJ whole genome shotgun (WGS) entry which is preliminary data.</text>
</comment>
<dbReference type="GO" id="GO:0005689">
    <property type="term" value="C:U12-type spliceosomal complex"/>
    <property type="evidence" value="ECO:0007669"/>
    <property type="project" value="TreeGrafter"/>
</dbReference>
<dbReference type="GO" id="GO:0071013">
    <property type="term" value="C:catalytic step 2 spliceosome"/>
    <property type="evidence" value="ECO:0007669"/>
    <property type="project" value="TreeGrafter"/>
</dbReference>
<evidence type="ECO:0000256" key="1">
    <source>
        <dbReference type="ARBA" id="ARBA00006850"/>
    </source>
</evidence>
<dbReference type="PROSITE" id="PS52002">
    <property type="entry name" value="SM"/>
    <property type="match status" value="1"/>
</dbReference>
<dbReference type="InterPro" id="IPR044641">
    <property type="entry name" value="Lsm7/SmG-like"/>
</dbReference>
<organism evidence="5 6">
    <name type="scientific">Carpediemonas membranifera</name>
    <dbReference type="NCBI Taxonomy" id="201153"/>
    <lineage>
        <taxon>Eukaryota</taxon>
        <taxon>Metamonada</taxon>
        <taxon>Carpediemonas-like organisms</taxon>
        <taxon>Carpediemonas</taxon>
    </lineage>
</organism>
<comment type="similarity">
    <text evidence="1">Belongs to the snRNP Sm proteins family.</text>
</comment>
<dbReference type="GO" id="GO:0005685">
    <property type="term" value="C:U1 snRNP"/>
    <property type="evidence" value="ECO:0007669"/>
    <property type="project" value="TreeGrafter"/>
</dbReference>
<dbReference type="GO" id="GO:0005682">
    <property type="term" value="C:U5 snRNP"/>
    <property type="evidence" value="ECO:0007669"/>
    <property type="project" value="TreeGrafter"/>
</dbReference>
<reference evidence="5" key="1">
    <citation type="submission" date="2021-05" db="EMBL/GenBank/DDBJ databases">
        <title>A free-living protist that lacks canonical eukaryotic 1 DNA replication and segregation systems.</title>
        <authorList>
            <person name="Salas-Leiva D.E."/>
            <person name="Tromer E.C."/>
            <person name="Curtis B.A."/>
            <person name="Jerlstrom-Hultqvist J."/>
            <person name="Kolisko M."/>
            <person name="Yi Z."/>
            <person name="Salas-Leiva J.S."/>
            <person name="Gallot-Lavallee L."/>
            <person name="Kops G.J.P.L."/>
            <person name="Archibald J.M."/>
            <person name="Simpson A.G.B."/>
            <person name="Roger A.J."/>
        </authorList>
    </citation>
    <scope>NUCLEOTIDE SEQUENCE</scope>
    <source>
        <strain evidence="5">BICM</strain>
    </source>
</reference>
<dbReference type="GO" id="GO:0005687">
    <property type="term" value="C:U4 snRNP"/>
    <property type="evidence" value="ECO:0007669"/>
    <property type="project" value="TreeGrafter"/>
</dbReference>
<dbReference type="GO" id="GO:0000398">
    <property type="term" value="P:mRNA splicing, via spliceosome"/>
    <property type="evidence" value="ECO:0007669"/>
    <property type="project" value="TreeGrafter"/>
</dbReference>
<dbReference type="PANTHER" id="PTHR10553">
    <property type="entry name" value="SMALL NUCLEAR RIBONUCLEOPROTEIN"/>
    <property type="match status" value="1"/>
</dbReference>
<dbReference type="PANTHER" id="PTHR10553:SF2">
    <property type="entry name" value="SMALL NUCLEAR RIBONUCLEOPROTEIN G"/>
    <property type="match status" value="1"/>
</dbReference>
<dbReference type="GO" id="GO:0071011">
    <property type="term" value="C:precatalytic spliceosome"/>
    <property type="evidence" value="ECO:0007669"/>
    <property type="project" value="TreeGrafter"/>
</dbReference>
<accession>A0A8J6DZ48</accession>
<dbReference type="AlphaFoldDB" id="A0A8J6DZ48"/>
<dbReference type="GO" id="GO:0034719">
    <property type="term" value="C:SMN-Sm protein complex"/>
    <property type="evidence" value="ECO:0007669"/>
    <property type="project" value="TreeGrafter"/>
</dbReference>
<dbReference type="GO" id="GO:0097526">
    <property type="term" value="C:spliceosomal tri-snRNP complex"/>
    <property type="evidence" value="ECO:0007669"/>
    <property type="project" value="TreeGrafter"/>
</dbReference>
<name>A0A8J6DZ48_9EUKA</name>
<dbReference type="InterPro" id="IPR047575">
    <property type="entry name" value="Sm"/>
</dbReference>
<dbReference type="InterPro" id="IPR010920">
    <property type="entry name" value="LSM_dom_sf"/>
</dbReference>
<dbReference type="InterPro" id="IPR001163">
    <property type="entry name" value="Sm_dom_euk/arc"/>
</dbReference>
<sequence length="80" mass="8851">MPRTRQLKLPPGINTYLNNRVELTLIGNRRVEGVLMGYDVFSNLTIVETQEKCKDGSTIECGTCVVRGNSVISVVPLETI</sequence>
<evidence type="ECO:0000313" key="5">
    <source>
        <dbReference type="EMBL" id="KAG9389951.1"/>
    </source>
</evidence>
<feature type="domain" description="Sm" evidence="4">
    <location>
        <begin position="8"/>
        <end position="80"/>
    </location>
</feature>
<proteinExistence type="inferred from homology"/>
<keyword evidence="6" id="KW-1185">Reference proteome</keyword>
<gene>
    <name evidence="5" type="ORF">J8273_8638</name>
</gene>
<dbReference type="SMART" id="SM00651">
    <property type="entry name" value="Sm"/>
    <property type="match status" value="1"/>
</dbReference>
<protein>
    <recommendedName>
        <fullName evidence="3">Sm protein G</fullName>
    </recommendedName>
</protein>
<evidence type="ECO:0000256" key="2">
    <source>
        <dbReference type="ARBA" id="ARBA00023274"/>
    </source>
</evidence>
<dbReference type="OrthoDB" id="2146at2759"/>
<dbReference type="Pfam" id="PF01423">
    <property type="entry name" value="LSM"/>
    <property type="match status" value="1"/>
</dbReference>
<dbReference type="GO" id="GO:0043186">
    <property type="term" value="C:P granule"/>
    <property type="evidence" value="ECO:0007669"/>
    <property type="project" value="TreeGrafter"/>
</dbReference>
<dbReference type="EMBL" id="JAHDYR010000067">
    <property type="protein sequence ID" value="KAG9389951.1"/>
    <property type="molecule type" value="Genomic_DNA"/>
</dbReference>
<dbReference type="Gene3D" id="2.30.30.100">
    <property type="match status" value="1"/>
</dbReference>
<evidence type="ECO:0000259" key="4">
    <source>
        <dbReference type="PROSITE" id="PS52002"/>
    </source>
</evidence>
<dbReference type="GO" id="GO:0071004">
    <property type="term" value="C:U2-type prespliceosome"/>
    <property type="evidence" value="ECO:0007669"/>
    <property type="project" value="TreeGrafter"/>
</dbReference>
<dbReference type="SUPFAM" id="SSF50182">
    <property type="entry name" value="Sm-like ribonucleoproteins"/>
    <property type="match status" value="1"/>
</dbReference>
<keyword evidence="2 5" id="KW-0687">Ribonucleoprotein</keyword>
<dbReference type="GO" id="GO:0003723">
    <property type="term" value="F:RNA binding"/>
    <property type="evidence" value="ECO:0007669"/>
    <property type="project" value="InterPro"/>
</dbReference>
<dbReference type="Proteomes" id="UP000717585">
    <property type="component" value="Unassembled WGS sequence"/>
</dbReference>
<dbReference type="GO" id="GO:0005686">
    <property type="term" value="C:U2 snRNP"/>
    <property type="evidence" value="ECO:0007669"/>
    <property type="project" value="TreeGrafter"/>
</dbReference>
<evidence type="ECO:0000313" key="6">
    <source>
        <dbReference type="Proteomes" id="UP000717585"/>
    </source>
</evidence>
<evidence type="ECO:0000256" key="3">
    <source>
        <dbReference type="ARBA" id="ARBA00041356"/>
    </source>
</evidence>